<evidence type="ECO:0000313" key="1">
    <source>
        <dbReference type="EMBL" id="JAH67754.1"/>
    </source>
</evidence>
<protein>
    <submittedName>
        <fullName evidence="1">Uncharacterized protein</fullName>
    </submittedName>
</protein>
<organism evidence="1">
    <name type="scientific">Anguilla anguilla</name>
    <name type="common">European freshwater eel</name>
    <name type="synonym">Muraena anguilla</name>
    <dbReference type="NCBI Taxonomy" id="7936"/>
    <lineage>
        <taxon>Eukaryota</taxon>
        <taxon>Metazoa</taxon>
        <taxon>Chordata</taxon>
        <taxon>Craniata</taxon>
        <taxon>Vertebrata</taxon>
        <taxon>Euteleostomi</taxon>
        <taxon>Actinopterygii</taxon>
        <taxon>Neopterygii</taxon>
        <taxon>Teleostei</taxon>
        <taxon>Anguilliformes</taxon>
        <taxon>Anguillidae</taxon>
        <taxon>Anguilla</taxon>
    </lineage>
</organism>
<reference evidence="1" key="2">
    <citation type="journal article" date="2015" name="Fish Shellfish Immunol.">
        <title>Early steps in the European eel (Anguilla anguilla)-Vibrio vulnificus interaction in the gills: Role of the RtxA13 toxin.</title>
        <authorList>
            <person name="Callol A."/>
            <person name="Pajuelo D."/>
            <person name="Ebbesson L."/>
            <person name="Teles M."/>
            <person name="MacKenzie S."/>
            <person name="Amaro C."/>
        </authorList>
    </citation>
    <scope>NUCLEOTIDE SEQUENCE</scope>
</reference>
<proteinExistence type="predicted"/>
<accession>A0A0E9UPI7</accession>
<reference evidence="1" key="1">
    <citation type="submission" date="2014-11" db="EMBL/GenBank/DDBJ databases">
        <authorList>
            <person name="Amaro Gonzalez C."/>
        </authorList>
    </citation>
    <scope>NUCLEOTIDE SEQUENCE</scope>
</reference>
<dbReference type="AlphaFoldDB" id="A0A0E9UPI7"/>
<name>A0A0E9UPI7_ANGAN</name>
<dbReference type="EMBL" id="GBXM01040823">
    <property type="protein sequence ID" value="JAH67754.1"/>
    <property type="molecule type" value="Transcribed_RNA"/>
</dbReference>
<sequence>MFCETGFHCSLGRVKTKVLIQPFNILAQKACCN</sequence>